<reference evidence="3 4" key="1">
    <citation type="submission" date="2016-10" db="EMBL/GenBank/DDBJ databases">
        <title>Comparative genome analysis of multiple Pseudomonas spp. focuses on biocontrol and plant growth promoting traits.</title>
        <authorList>
            <person name="Tao X.-Y."/>
            <person name="Taylor C.G."/>
        </authorList>
    </citation>
    <scope>NUCLEOTIDE SEQUENCE [LARGE SCALE GENOMIC DNA]</scope>
    <source>
        <strain evidence="3 4">15D11</strain>
    </source>
</reference>
<proteinExistence type="inferred from homology"/>
<evidence type="ECO:0000259" key="2">
    <source>
        <dbReference type="Pfam" id="PF02397"/>
    </source>
</evidence>
<dbReference type="GO" id="GO:0016780">
    <property type="term" value="F:phosphotransferase activity, for other substituted phosphate groups"/>
    <property type="evidence" value="ECO:0007669"/>
    <property type="project" value="TreeGrafter"/>
</dbReference>
<dbReference type="EMBL" id="MOAM01000028">
    <property type="protein sequence ID" value="ROL66501.1"/>
    <property type="molecule type" value="Genomic_DNA"/>
</dbReference>
<dbReference type="Pfam" id="PF02397">
    <property type="entry name" value="Bac_transf"/>
    <property type="match status" value="1"/>
</dbReference>
<evidence type="ECO:0000313" key="4">
    <source>
        <dbReference type="Proteomes" id="UP000285286"/>
    </source>
</evidence>
<gene>
    <name evidence="3" type="ORF">BHU25_20095</name>
</gene>
<evidence type="ECO:0000313" key="3">
    <source>
        <dbReference type="EMBL" id="ROL66501.1"/>
    </source>
</evidence>
<dbReference type="PANTHER" id="PTHR30576:SF20">
    <property type="entry name" value="QUINOVOSAMINEPHOSPHOTRANSFERAE-RELATED"/>
    <property type="match status" value="1"/>
</dbReference>
<sequence>MLKRLFDIVCAALGLLVLSPLLLAIFLWVKLDSPGPVFFRQERVGRFGNLFRIHKFRTMKLHAESAGRLTIGEDSRITRSGRFLRRTKIDELPQLIDVLLGDMSLVGPRPEVPEFMNCYEESVRRKVLSVRPGITDRASIEMVDESLILGQYPDPRQAYIDVILPIKQKYYLEYVEQHGVVTDIKIIFATLAKIVSR</sequence>
<comment type="caution">
    <text evidence="3">The sequence shown here is derived from an EMBL/GenBank/DDBJ whole genome shotgun (WGS) entry which is preliminary data.</text>
</comment>
<evidence type="ECO:0000256" key="1">
    <source>
        <dbReference type="ARBA" id="ARBA00006464"/>
    </source>
</evidence>
<dbReference type="AlphaFoldDB" id="A0A423D4M8"/>
<comment type="similarity">
    <text evidence="1">Belongs to the bacterial sugar transferase family.</text>
</comment>
<feature type="domain" description="Bacterial sugar transferase" evidence="2">
    <location>
        <begin position="3"/>
        <end position="195"/>
    </location>
</feature>
<keyword evidence="4" id="KW-1185">Reference proteome</keyword>
<dbReference type="Proteomes" id="UP000285286">
    <property type="component" value="Unassembled WGS sequence"/>
</dbReference>
<protein>
    <submittedName>
        <fullName evidence="3">Glycosyl transferase</fullName>
    </submittedName>
</protein>
<organism evidence="3 4">
    <name type="scientific">Pseudomonas vranovensis</name>
    <dbReference type="NCBI Taxonomy" id="321661"/>
    <lineage>
        <taxon>Bacteria</taxon>
        <taxon>Pseudomonadati</taxon>
        <taxon>Pseudomonadota</taxon>
        <taxon>Gammaproteobacteria</taxon>
        <taxon>Pseudomonadales</taxon>
        <taxon>Pseudomonadaceae</taxon>
        <taxon>Pseudomonas</taxon>
    </lineage>
</organism>
<keyword evidence="3" id="KW-0808">Transferase</keyword>
<name>A0A423D4M8_9PSED</name>
<dbReference type="InterPro" id="IPR003362">
    <property type="entry name" value="Bact_transf"/>
</dbReference>
<dbReference type="PANTHER" id="PTHR30576">
    <property type="entry name" value="COLANIC BIOSYNTHESIS UDP-GLUCOSE LIPID CARRIER TRANSFERASE"/>
    <property type="match status" value="1"/>
</dbReference>
<dbReference type="RefSeq" id="WP_045195354.1">
    <property type="nucleotide sequence ID" value="NZ_MOAM01000028.1"/>
</dbReference>
<accession>A0A423D4M8</accession>